<keyword evidence="1" id="KW-0472">Membrane</keyword>
<feature type="transmembrane region" description="Helical" evidence="1">
    <location>
        <begin position="126"/>
        <end position="151"/>
    </location>
</feature>
<keyword evidence="3" id="KW-1185">Reference proteome</keyword>
<comment type="caution">
    <text evidence="2">The sequence shown here is derived from an EMBL/GenBank/DDBJ whole genome shotgun (WGS) entry which is preliminary data.</text>
</comment>
<feature type="transmembrane region" description="Helical" evidence="1">
    <location>
        <begin position="193"/>
        <end position="209"/>
    </location>
</feature>
<dbReference type="OrthoDB" id="2281244at2"/>
<feature type="transmembrane region" description="Helical" evidence="1">
    <location>
        <begin position="14"/>
        <end position="33"/>
    </location>
</feature>
<feature type="transmembrane region" description="Helical" evidence="1">
    <location>
        <begin position="69"/>
        <end position="88"/>
    </location>
</feature>
<evidence type="ECO:0000313" key="2">
    <source>
        <dbReference type="EMBL" id="RZT96490.1"/>
    </source>
</evidence>
<protein>
    <submittedName>
        <fullName evidence="2">O-antigen ligase-like membrane protein</fullName>
    </submittedName>
</protein>
<evidence type="ECO:0000313" key="3">
    <source>
        <dbReference type="Proteomes" id="UP000293562"/>
    </source>
</evidence>
<sequence length="420" mass="48149">MGFKIKRLTNYHECLFFVVIILSIIVDMINGYLQNIVGIDTPIGVIFRGVVMIFLFYSYLKSRLTSYKFVLTLNIILFFIASIIWYLLEREANIFLELNMISKLFYFYLFLIYIERYEYRINTDFSIKLGVYWGIISCSINILCFFTGIGVKSYGDDFGFGVKAFFTGGNDFSLACIMSLSLAILYLAINRNLKSYIILLIIVTGTLLIGTRSVIISVPLILITSVFYIGFIKDKQLNISRKTRLFYKWILGGGIPAGIFYLGYWFIHNLADDYVLERMTTAGFKSARGSLIEGAISSINNFNGLEWIFGRGFTGSSAYVGNYMSLTYKRMIEADFHEIISSYGWFFGSSLLFIFVSLFFKSFRFFVKETTFLSIILFLSFSLIIGHSIFAGHVVFNAMLVPFFGIFYLLLLKETNAKNV</sequence>
<feature type="transmembrane region" description="Helical" evidence="1">
    <location>
        <begin position="340"/>
        <end position="360"/>
    </location>
</feature>
<keyword evidence="2" id="KW-0436">Ligase</keyword>
<evidence type="ECO:0000256" key="1">
    <source>
        <dbReference type="SAM" id="Phobius"/>
    </source>
</evidence>
<keyword evidence="1" id="KW-1133">Transmembrane helix</keyword>
<proteinExistence type="predicted"/>
<feature type="transmembrane region" description="Helical" evidence="1">
    <location>
        <begin position="94"/>
        <end position="114"/>
    </location>
</feature>
<dbReference type="Proteomes" id="UP000293562">
    <property type="component" value="Unassembled WGS sequence"/>
</dbReference>
<feature type="transmembrane region" description="Helical" evidence="1">
    <location>
        <begin position="372"/>
        <end position="389"/>
    </location>
</feature>
<dbReference type="GO" id="GO:0016874">
    <property type="term" value="F:ligase activity"/>
    <property type="evidence" value="ECO:0007669"/>
    <property type="project" value="UniProtKB-KW"/>
</dbReference>
<feature type="transmembrane region" description="Helical" evidence="1">
    <location>
        <begin position="245"/>
        <end position="267"/>
    </location>
</feature>
<dbReference type="AlphaFoldDB" id="A0A4Q7VJV1"/>
<feature type="transmembrane region" description="Helical" evidence="1">
    <location>
        <begin position="171"/>
        <end position="188"/>
    </location>
</feature>
<name>A0A4Q7VJV1_9BACT</name>
<feature type="transmembrane region" description="Helical" evidence="1">
    <location>
        <begin position="215"/>
        <end position="233"/>
    </location>
</feature>
<accession>A0A4Q7VJV1</accession>
<reference evidence="2 3" key="1">
    <citation type="submission" date="2019-02" db="EMBL/GenBank/DDBJ databases">
        <title>Genomic Encyclopedia of Type Strains, Phase IV (KMG-IV): sequencing the most valuable type-strain genomes for metagenomic binning, comparative biology and taxonomic classification.</title>
        <authorList>
            <person name="Goeker M."/>
        </authorList>
    </citation>
    <scope>NUCLEOTIDE SEQUENCE [LARGE SCALE GENOMIC DNA]</scope>
    <source>
        <strain evidence="2 3">DSM 28825</strain>
    </source>
</reference>
<feature type="transmembrane region" description="Helical" evidence="1">
    <location>
        <begin position="39"/>
        <end position="57"/>
    </location>
</feature>
<feature type="transmembrane region" description="Helical" evidence="1">
    <location>
        <begin position="395"/>
        <end position="412"/>
    </location>
</feature>
<dbReference type="EMBL" id="SHKN01000001">
    <property type="protein sequence ID" value="RZT96490.1"/>
    <property type="molecule type" value="Genomic_DNA"/>
</dbReference>
<organism evidence="2 3">
    <name type="scientific">Ancylomarina subtilis</name>
    <dbReference type="NCBI Taxonomy" id="1639035"/>
    <lineage>
        <taxon>Bacteria</taxon>
        <taxon>Pseudomonadati</taxon>
        <taxon>Bacteroidota</taxon>
        <taxon>Bacteroidia</taxon>
        <taxon>Marinilabiliales</taxon>
        <taxon>Marinifilaceae</taxon>
        <taxon>Ancylomarina</taxon>
    </lineage>
</organism>
<dbReference type="RefSeq" id="WP_130306360.1">
    <property type="nucleotide sequence ID" value="NZ_SHKN01000001.1"/>
</dbReference>
<keyword evidence="1" id="KW-0812">Transmembrane</keyword>
<gene>
    <name evidence="2" type="ORF">EV201_1128</name>
</gene>